<keyword evidence="2" id="KW-0378">Hydrolase</keyword>
<gene>
    <name evidence="2" type="ORF">RM780_03535</name>
</gene>
<organism evidence="2 3">
    <name type="scientific">Streptomyces boetiae</name>
    <dbReference type="NCBI Taxonomy" id="3075541"/>
    <lineage>
        <taxon>Bacteria</taxon>
        <taxon>Bacillati</taxon>
        <taxon>Actinomycetota</taxon>
        <taxon>Actinomycetes</taxon>
        <taxon>Kitasatosporales</taxon>
        <taxon>Streptomycetaceae</taxon>
        <taxon>Streptomyces</taxon>
    </lineage>
</organism>
<dbReference type="GO" id="GO:0016787">
    <property type="term" value="F:hydrolase activity"/>
    <property type="evidence" value="ECO:0007669"/>
    <property type="project" value="UniProtKB-KW"/>
</dbReference>
<dbReference type="Proteomes" id="UP001183388">
    <property type="component" value="Unassembled WGS sequence"/>
</dbReference>
<evidence type="ECO:0000313" key="2">
    <source>
        <dbReference type="EMBL" id="MDT0306036.1"/>
    </source>
</evidence>
<proteinExistence type="predicted"/>
<evidence type="ECO:0000313" key="3">
    <source>
        <dbReference type="Proteomes" id="UP001183388"/>
    </source>
</evidence>
<dbReference type="Pfam" id="PF06259">
    <property type="entry name" value="Abhydrolase_8"/>
    <property type="match status" value="1"/>
</dbReference>
<dbReference type="SUPFAM" id="SSF53474">
    <property type="entry name" value="alpha/beta-Hydrolases"/>
    <property type="match status" value="1"/>
</dbReference>
<dbReference type="InterPro" id="IPR010427">
    <property type="entry name" value="DUF1023"/>
</dbReference>
<name>A0ABU2L395_9ACTN</name>
<comment type="caution">
    <text evidence="2">The sequence shown here is derived from an EMBL/GenBank/DDBJ whole genome shotgun (WGS) entry which is preliminary data.</text>
</comment>
<feature type="domain" description="DUF1023" evidence="1">
    <location>
        <begin position="116"/>
        <end position="290"/>
    </location>
</feature>
<accession>A0ABU2L395</accession>
<sequence length="369" mass="39474">MYERQLAAWGRGAAGGRALPDPEAEPARIARYFAGLTPAQRAGLAERYPLVVGNLPGAPLALRYRANRLAIEDARREERGRMRDERLSPAGRHEAGRRMHRLESMLRPERRFLAFDPTGRGRAAEVFGDLERAARISLVVPGADTELLTFERTRGRHTAPSGMARALYRQERVQRPGALRTAVIAWADYDAPDGLTMSAAIAAPAAAGAERLAEAVRALPGRVPVALFCHSYGSVVCGVAAPRLPGRITDIAVTGSPGMRAEDVNGLRTGARVWALRAEGDWIREVPHLAIGPLGHGADPAAPEFGAHVLSAAGSEGHSGYYEPGTESLRNLARVGAGEVEEVTCAPGAPSCAPFTRCAREGRARERPA</sequence>
<keyword evidence="3" id="KW-1185">Reference proteome</keyword>
<dbReference type="Gene3D" id="3.40.50.1820">
    <property type="entry name" value="alpha/beta hydrolase"/>
    <property type="match status" value="1"/>
</dbReference>
<dbReference type="InterPro" id="IPR029058">
    <property type="entry name" value="AB_hydrolase_fold"/>
</dbReference>
<dbReference type="EMBL" id="JAVREN010000004">
    <property type="protein sequence ID" value="MDT0306036.1"/>
    <property type="molecule type" value="Genomic_DNA"/>
</dbReference>
<protein>
    <submittedName>
        <fullName evidence="2">Alpha/beta hydrolase</fullName>
    </submittedName>
</protein>
<reference evidence="3" key="1">
    <citation type="submission" date="2023-07" db="EMBL/GenBank/DDBJ databases">
        <title>30 novel species of actinomycetes from the DSMZ collection.</title>
        <authorList>
            <person name="Nouioui I."/>
        </authorList>
    </citation>
    <scope>NUCLEOTIDE SEQUENCE [LARGE SCALE GENOMIC DNA]</scope>
    <source>
        <strain evidence="3">DSM 44917</strain>
    </source>
</reference>
<evidence type="ECO:0000259" key="1">
    <source>
        <dbReference type="Pfam" id="PF06259"/>
    </source>
</evidence>